<dbReference type="EMBL" id="BONY01000036">
    <property type="protein sequence ID" value="GIH07449.1"/>
    <property type="molecule type" value="Genomic_DNA"/>
</dbReference>
<name>A0A8J3VHJ1_9ACTN</name>
<dbReference type="GO" id="GO:0003700">
    <property type="term" value="F:DNA-binding transcription factor activity"/>
    <property type="evidence" value="ECO:0007669"/>
    <property type="project" value="InterPro"/>
</dbReference>
<evidence type="ECO:0000313" key="5">
    <source>
        <dbReference type="EMBL" id="GIH07449.1"/>
    </source>
</evidence>
<organism evidence="5 6">
    <name type="scientific">Rhizocola hellebori</name>
    <dbReference type="NCBI Taxonomy" id="1392758"/>
    <lineage>
        <taxon>Bacteria</taxon>
        <taxon>Bacillati</taxon>
        <taxon>Actinomycetota</taxon>
        <taxon>Actinomycetes</taxon>
        <taxon>Micromonosporales</taxon>
        <taxon>Micromonosporaceae</taxon>
        <taxon>Rhizocola</taxon>
    </lineage>
</organism>
<dbReference type="SUPFAM" id="SSF46785">
    <property type="entry name" value="Winged helix' DNA-binding domain"/>
    <property type="match status" value="1"/>
</dbReference>
<evidence type="ECO:0000256" key="1">
    <source>
        <dbReference type="ARBA" id="ARBA00023015"/>
    </source>
</evidence>
<dbReference type="GO" id="GO:0003677">
    <property type="term" value="F:DNA binding"/>
    <property type="evidence" value="ECO:0007669"/>
    <property type="project" value="UniProtKB-KW"/>
</dbReference>
<keyword evidence="6" id="KW-1185">Reference proteome</keyword>
<proteinExistence type="predicted"/>
<dbReference type="SMART" id="SM00345">
    <property type="entry name" value="HTH_GNTR"/>
    <property type="match status" value="1"/>
</dbReference>
<dbReference type="Proteomes" id="UP000612899">
    <property type="component" value="Unassembled WGS sequence"/>
</dbReference>
<accession>A0A8J3VHJ1</accession>
<sequence length="77" mass="8492">MPEPKAHTFRDLAEIIEARIRAGVYPLGDKLPTQEEMADEFGLGLTTISKAVMILRERGLVTSRPPKGIFVADELPS</sequence>
<evidence type="ECO:0000256" key="3">
    <source>
        <dbReference type="ARBA" id="ARBA00023163"/>
    </source>
</evidence>
<dbReference type="Gene3D" id="1.10.10.10">
    <property type="entry name" value="Winged helix-like DNA-binding domain superfamily/Winged helix DNA-binding domain"/>
    <property type="match status" value="1"/>
</dbReference>
<dbReference type="CDD" id="cd07377">
    <property type="entry name" value="WHTH_GntR"/>
    <property type="match status" value="1"/>
</dbReference>
<dbReference type="PANTHER" id="PTHR44846">
    <property type="entry name" value="MANNOSYL-D-GLYCERATE TRANSPORT/METABOLISM SYSTEM REPRESSOR MNGR-RELATED"/>
    <property type="match status" value="1"/>
</dbReference>
<evidence type="ECO:0000256" key="2">
    <source>
        <dbReference type="ARBA" id="ARBA00023125"/>
    </source>
</evidence>
<keyword evidence="1" id="KW-0805">Transcription regulation</keyword>
<dbReference type="Pfam" id="PF00392">
    <property type="entry name" value="GntR"/>
    <property type="match status" value="1"/>
</dbReference>
<dbReference type="PANTHER" id="PTHR44846:SF1">
    <property type="entry name" value="MANNOSYL-D-GLYCERATE TRANSPORT_METABOLISM SYSTEM REPRESSOR MNGR-RELATED"/>
    <property type="match status" value="1"/>
</dbReference>
<comment type="caution">
    <text evidence="5">The sequence shown here is derived from an EMBL/GenBank/DDBJ whole genome shotgun (WGS) entry which is preliminary data.</text>
</comment>
<dbReference type="InterPro" id="IPR050679">
    <property type="entry name" value="Bact_HTH_transcr_reg"/>
</dbReference>
<keyword evidence="2" id="KW-0238">DNA-binding</keyword>
<gene>
    <name evidence="5" type="ORF">Rhe02_55160</name>
</gene>
<dbReference type="AlphaFoldDB" id="A0A8J3VHJ1"/>
<dbReference type="RefSeq" id="WP_203911240.1">
    <property type="nucleotide sequence ID" value="NZ_BONY01000036.1"/>
</dbReference>
<keyword evidence="3" id="KW-0804">Transcription</keyword>
<dbReference type="InterPro" id="IPR000524">
    <property type="entry name" value="Tscrpt_reg_HTH_GntR"/>
</dbReference>
<evidence type="ECO:0000259" key="4">
    <source>
        <dbReference type="PROSITE" id="PS50949"/>
    </source>
</evidence>
<reference evidence="5" key="1">
    <citation type="submission" date="2021-01" db="EMBL/GenBank/DDBJ databases">
        <title>Whole genome shotgun sequence of Rhizocola hellebori NBRC 109834.</title>
        <authorList>
            <person name="Komaki H."/>
            <person name="Tamura T."/>
        </authorList>
    </citation>
    <scope>NUCLEOTIDE SEQUENCE</scope>
    <source>
        <strain evidence="5">NBRC 109834</strain>
    </source>
</reference>
<dbReference type="InterPro" id="IPR036388">
    <property type="entry name" value="WH-like_DNA-bd_sf"/>
</dbReference>
<dbReference type="PROSITE" id="PS50949">
    <property type="entry name" value="HTH_GNTR"/>
    <property type="match status" value="1"/>
</dbReference>
<protein>
    <recommendedName>
        <fullName evidence="4">HTH gntR-type domain-containing protein</fullName>
    </recommendedName>
</protein>
<feature type="domain" description="HTH gntR-type" evidence="4">
    <location>
        <begin position="6"/>
        <end position="74"/>
    </location>
</feature>
<evidence type="ECO:0000313" key="6">
    <source>
        <dbReference type="Proteomes" id="UP000612899"/>
    </source>
</evidence>
<dbReference type="InterPro" id="IPR036390">
    <property type="entry name" value="WH_DNA-bd_sf"/>
</dbReference>
<dbReference type="GO" id="GO:0045892">
    <property type="term" value="P:negative regulation of DNA-templated transcription"/>
    <property type="evidence" value="ECO:0007669"/>
    <property type="project" value="TreeGrafter"/>
</dbReference>